<accession>A0A6C0IZS3</accession>
<protein>
    <submittedName>
        <fullName evidence="1">Uncharacterized protein</fullName>
    </submittedName>
</protein>
<proteinExistence type="predicted"/>
<evidence type="ECO:0000313" key="1">
    <source>
        <dbReference type="EMBL" id="QHT98874.1"/>
    </source>
</evidence>
<dbReference type="AlphaFoldDB" id="A0A6C0IZS3"/>
<organism evidence="1">
    <name type="scientific">viral metagenome</name>
    <dbReference type="NCBI Taxonomy" id="1070528"/>
    <lineage>
        <taxon>unclassified sequences</taxon>
        <taxon>metagenomes</taxon>
        <taxon>organismal metagenomes</taxon>
    </lineage>
</organism>
<name>A0A6C0IZS3_9ZZZZ</name>
<dbReference type="EMBL" id="MN740297">
    <property type="protein sequence ID" value="QHT98874.1"/>
    <property type="molecule type" value="Genomic_DNA"/>
</dbReference>
<reference evidence="1" key="1">
    <citation type="journal article" date="2020" name="Nature">
        <title>Giant virus diversity and host interactions through global metagenomics.</title>
        <authorList>
            <person name="Schulz F."/>
            <person name="Roux S."/>
            <person name="Paez-Espino D."/>
            <person name="Jungbluth S."/>
            <person name="Walsh D.A."/>
            <person name="Denef V.J."/>
            <person name="McMahon K.D."/>
            <person name="Konstantinidis K.T."/>
            <person name="Eloe-Fadrosh E.A."/>
            <person name="Kyrpides N.C."/>
            <person name="Woyke T."/>
        </authorList>
    </citation>
    <scope>NUCLEOTIDE SEQUENCE</scope>
    <source>
        <strain evidence="1">GVMAG-M-3300025695-21</strain>
    </source>
</reference>
<sequence length="190" mass="22938">MFYLNYKVYINNILYKYLAMKNIEKYNIKINKSSTYIFNELYDNENIRNRVFKINSFTKDNWREDKDGFLKKKEYINIKLENLPDILYKLTDNGNINIKIKNVVINKTDYHYKIKTKYNIKNKNKFLNSIINKIVKIKNNLYITRINNEKSAIDIKLIIKSILPLNTIIENYVGIQCNKYIDEIIEFFSE</sequence>